<reference evidence="1 2" key="1">
    <citation type="submission" date="2018-07" db="EMBL/GenBank/DDBJ databases">
        <title>Complete genome sequence of Psychrobacillus sp. PB01, isolated from iceberg, and comparative genome analysis of Psychrobacillus strains.</title>
        <authorList>
            <person name="Lee P.C."/>
        </authorList>
    </citation>
    <scope>NUCLEOTIDE SEQUENCE [LARGE SCALE GENOMIC DNA]</scope>
    <source>
        <strain evidence="1 2">PB01</strain>
    </source>
</reference>
<dbReference type="PANTHER" id="PTHR33747:SF1">
    <property type="entry name" value="ADENYLATE CYCLASE-ASSOCIATED CAP C-TERMINAL DOMAIN-CONTAINING PROTEIN"/>
    <property type="match status" value="1"/>
</dbReference>
<dbReference type="Gene3D" id="3.10.450.50">
    <property type="match status" value="1"/>
</dbReference>
<dbReference type="Pfam" id="PF02810">
    <property type="entry name" value="SEC-C"/>
    <property type="match status" value="1"/>
</dbReference>
<proteinExistence type="predicted"/>
<evidence type="ECO:0000313" key="1">
    <source>
        <dbReference type="EMBL" id="QFG00487.1"/>
    </source>
</evidence>
<dbReference type="PANTHER" id="PTHR33747">
    <property type="entry name" value="UPF0225 PROTEIN SCO1677"/>
    <property type="match status" value="1"/>
</dbReference>
<dbReference type="Proteomes" id="UP000325517">
    <property type="component" value="Chromosome"/>
</dbReference>
<evidence type="ECO:0000313" key="2">
    <source>
        <dbReference type="Proteomes" id="UP000325517"/>
    </source>
</evidence>
<name>A0A5J6SR37_9BACI</name>
<gene>
    <name evidence="1" type="ORF">PB01_17690</name>
</gene>
<organism evidence="1 2">
    <name type="scientific">Psychrobacillus glaciei</name>
    <dbReference type="NCBI Taxonomy" id="2283160"/>
    <lineage>
        <taxon>Bacteria</taxon>
        <taxon>Bacillati</taxon>
        <taxon>Bacillota</taxon>
        <taxon>Bacilli</taxon>
        <taxon>Bacillales</taxon>
        <taxon>Bacillaceae</taxon>
        <taxon>Psychrobacillus</taxon>
    </lineage>
</organism>
<dbReference type="EMBL" id="CP031223">
    <property type="protein sequence ID" value="QFG00487.1"/>
    <property type="molecule type" value="Genomic_DNA"/>
</dbReference>
<evidence type="ECO:0008006" key="3">
    <source>
        <dbReference type="Google" id="ProtNLM"/>
    </source>
</evidence>
<accession>A0A5J6SR37</accession>
<dbReference type="RefSeq" id="WP_151701367.1">
    <property type="nucleotide sequence ID" value="NZ_CP031223.1"/>
</dbReference>
<protein>
    <recommendedName>
        <fullName evidence="3">Zinc chelation protein SecC</fullName>
    </recommendedName>
</protein>
<dbReference type="SUPFAM" id="SSF103642">
    <property type="entry name" value="Sec-C motif"/>
    <property type="match status" value="1"/>
</dbReference>
<keyword evidence="2" id="KW-1185">Reference proteome</keyword>
<dbReference type="OrthoDB" id="2543069at2"/>
<dbReference type="AlphaFoldDB" id="A0A5J6SR37"/>
<sequence length="381" mass="43785">MQKTFLNKVTPYINDEEELVRKFAAYALHEFPYTPVEAVNQQLTNALHAEEEERNFLLIWGQEKNVNEDSLPIILELLEKVPTSHRHLVLQYVMHLPAQLIVENKEKFNPYIGEEYNSFCQLLLSADEDTLWDTYMEMVKNIEGDTFNALEFQKAKKMQDVLIGKGSYNAGEVDVILKNELEDEWFSIYGILGVRAVGILQLTEHIPTLASLLERDEDILLEEVAEALSKFQSDEVVYAVAPYAMNDDKYIFALGILKETKTKSAEEVLVNCYPKLDESGKELVIENLAAHLSDKAFPLMEDFWNKEYYGGMIELEHTLYSFYKVMGRTHPDMEDWKKFALENEAYIKETIKKFAPAVSEKIGRNDPCPCGSGKKFKKCCG</sequence>
<dbReference type="InterPro" id="IPR004027">
    <property type="entry name" value="SEC_C_motif"/>
</dbReference>
<dbReference type="KEGG" id="psyo:PB01_17690"/>